<reference evidence="2 3" key="1">
    <citation type="submission" date="2020-06" db="EMBL/GenBank/DDBJ databases">
        <authorList>
            <person name="Li R."/>
            <person name="Bekaert M."/>
        </authorList>
    </citation>
    <scope>NUCLEOTIDE SEQUENCE [LARGE SCALE GENOMIC DNA]</scope>
    <source>
        <strain evidence="3">wild</strain>
    </source>
</reference>
<evidence type="ECO:0008006" key="4">
    <source>
        <dbReference type="Google" id="ProtNLM"/>
    </source>
</evidence>
<protein>
    <recommendedName>
        <fullName evidence="4">SGNH hydrolase-type esterase domain-containing protein</fullName>
    </recommendedName>
</protein>
<name>A0A6J8A5J1_MYTCO</name>
<organism evidence="2 3">
    <name type="scientific">Mytilus coruscus</name>
    <name type="common">Sea mussel</name>
    <dbReference type="NCBI Taxonomy" id="42192"/>
    <lineage>
        <taxon>Eukaryota</taxon>
        <taxon>Metazoa</taxon>
        <taxon>Spiralia</taxon>
        <taxon>Lophotrochozoa</taxon>
        <taxon>Mollusca</taxon>
        <taxon>Bivalvia</taxon>
        <taxon>Autobranchia</taxon>
        <taxon>Pteriomorphia</taxon>
        <taxon>Mytilida</taxon>
        <taxon>Mytiloidea</taxon>
        <taxon>Mytilidae</taxon>
        <taxon>Mytilinae</taxon>
        <taxon>Mytilus</taxon>
    </lineage>
</organism>
<gene>
    <name evidence="2" type="ORF">MCOR_3550</name>
</gene>
<dbReference type="EMBL" id="CACVKT020000594">
    <property type="protein sequence ID" value="CAC5361394.1"/>
    <property type="molecule type" value="Genomic_DNA"/>
</dbReference>
<dbReference type="SUPFAM" id="SSF52266">
    <property type="entry name" value="SGNH hydrolase"/>
    <property type="match status" value="1"/>
</dbReference>
<evidence type="ECO:0000313" key="3">
    <source>
        <dbReference type="Proteomes" id="UP000507470"/>
    </source>
</evidence>
<evidence type="ECO:0000256" key="1">
    <source>
        <dbReference type="SAM" id="MobiDB-lite"/>
    </source>
</evidence>
<dbReference type="AlphaFoldDB" id="A0A6J8A5J1"/>
<keyword evidence="3" id="KW-1185">Reference proteome</keyword>
<sequence length="247" mass="27458">MQNEQNKSTCETSIEPTIETLPSLNENETVAETGVKPSHTMHPTNKPSEHTKDNVNLIIGASNAKRLGDFQQNVVNASISGASLDDIDMCIHLGRKKINPTVTHLNKIALYLGTNDITKNRDDSDHVNIMYTKAIVKVKETFPKTHIDEKLDYVDIAGEFCKLGITVRSLFDTSDISSDHINPEGKDKMCALLENFFTKSHTPTSVLETPFIERKRTVTDRSDSRTTPSTADRQSKRPSKQDFPGGS</sequence>
<feature type="region of interest" description="Disordered" evidence="1">
    <location>
        <begin position="213"/>
        <end position="247"/>
    </location>
</feature>
<accession>A0A6J8A5J1</accession>
<dbReference type="Proteomes" id="UP000507470">
    <property type="component" value="Unassembled WGS sequence"/>
</dbReference>
<feature type="compositionally biased region" description="Basic and acidic residues" evidence="1">
    <location>
        <begin position="213"/>
        <end position="224"/>
    </location>
</feature>
<proteinExistence type="predicted"/>
<evidence type="ECO:0000313" key="2">
    <source>
        <dbReference type="EMBL" id="CAC5361394.1"/>
    </source>
</evidence>